<comment type="caution">
    <text evidence="2">The sequence shown here is derived from an EMBL/GenBank/DDBJ whole genome shotgun (WGS) entry which is preliminary data.</text>
</comment>
<reference evidence="2" key="2">
    <citation type="submission" date="2020-09" db="EMBL/GenBank/DDBJ databases">
        <authorList>
            <person name="Sun Q."/>
            <person name="Ohkuma M."/>
        </authorList>
    </citation>
    <scope>NUCLEOTIDE SEQUENCE</scope>
    <source>
        <strain evidence="2">JCM 4988</strain>
    </source>
</reference>
<dbReference type="EMBL" id="BMWG01000005">
    <property type="protein sequence ID" value="GGZ29290.1"/>
    <property type="molecule type" value="Genomic_DNA"/>
</dbReference>
<dbReference type="Proteomes" id="UP000630936">
    <property type="component" value="Unassembled WGS sequence"/>
</dbReference>
<organism evidence="2 3">
    <name type="scientific">Streptomyces inusitatus</name>
    <dbReference type="NCBI Taxonomy" id="68221"/>
    <lineage>
        <taxon>Bacteria</taxon>
        <taxon>Bacillati</taxon>
        <taxon>Actinomycetota</taxon>
        <taxon>Actinomycetes</taxon>
        <taxon>Kitasatosporales</taxon>
        <taxon>Streptomycetaceae</taxon>
        <taxon>Streptomyces</taxon>
    </lineage>
</organism>
<proteinExistence type="predicted"/>
<reference evidence="2" key="1">
    <citation type="journal article" date="2014" name="Int. J. Syst. Evol. Microbiol.">
        <title>Complete genome sequence of Corynebacterium casei LMG S-19264T (=DSM 44701T), isolated from a smear-ripened cheese.</title>
        <authorList>
            <consortium name="US DOE Joint Genome Institute (JGI-PGF)"/>
            <person name="Walter F."/>
            <person name="Albersmeier A."/>
            <person name="Kalinowski J."/>
            <person name="Ruckert C."/>
        </authorList>
    </citation>
    <scope>NUCLEOTIDE SEQUENCE</scope>
    <source>
        <strain evidence="2">JCM 4988</strain>
    </source>
</reference>
<name>A0A918Q029_9ACTN</name>
<evidence type="ECO:0000313" key="3">
    <source>
        <dbReference type="Proteomes" id="UP000630936"/>
    </source>
</evidence>
<dbReference type="RefSeq" id="WP_190122917.1">
    <property type="nucleotide sequence ID" value="NZ_BMWG01000005.1"/>
</dbReference>
<dbReference type="AlphaFoldDB" id="A0A918Q029"/>
<accession>A0A918Q029</accession>
<dbReference type="Pfam" id="PF16571">
    <property type="entry name" value="FBP_C"/>
    <property type="match status" value="1"/>
</dbReference>
<dbReference type="InterPro" id="IPR032330">
    <property type="entry name" value="EF-G-binding_C"/>
</dbReference>
<sequence>MDPLTEKQIRSSFVNCSKGEAKRLKLPLDFAELPWPDLDFVGWIDPGAPLRAHLVVPGPGGPTGITLRVPGTRNTSAVKSSLCGICLTAHASSGVALMVAPLAGPSGREGNTVGMYLCADLACSLYLRGKRQPWMRPRQYEESLSLDEKVARAMGHLDGFLAKITAGA</sequence>
<evidence type="ECO:0000259" key="1">
    <source>
        <dbReference type="Pfam" id="PF16571"/>
    </source>
</evidence>
<gene>
    <name evidence="2" type="ORF">GCM10010387_23310</name>
</gene>
<protein>
    <recommendedName>
        <fullName evidence="1">Elongation factor G-binding protein C-terminal treble-clef zinc-finger domain-containing protein</fullName>
    </recommendedName>
</protein>
<evidence type="ECO:0000313" key="2">
    <source>
        <dbReference type="EMBL" id="GGZ29290.1"/>
    </source>
</evidence>
<feature type="domain" description="Elongation factor G-binding protein C-terminal treble-clef zinc-finger" evidence="1">
    <location>
        <begin position="8"/>
        <end position="164"/>
    </location>
</feature>
<keyword evidence="3" id="KW-1185">Reference proteome</keyword>